<dbReference type="CDD" id="cd00077">
    <property type="entry name" value="HDc"/>
    <property type="match status" value="1"/>
</dbReference>
<keyword evidence="3" id="KW-0547">Nucleotide-binding</keyword>
<evidence type="ECO:0000313" key="9">
    <source>
        <dbReference type="Proteomes" id="UP000243524"/>
    </source>
</evidence>
<sequence>MKTEQALAHSKEVLNQKRYEHVERVTETALRLADLHGENASKIGIAAALHDFSKDMDRDVLRSWIINSGDLPKDLLHYHHELWHGPVGSKVVERMFLLNDPEILDAIRYHTTGRIHMSTTDKIVFIADYIEPGRTFEAVHEARDLAQSDLDHACRYALKHSIDFLMNRKQPIYPDTFQAYNQLTQQIYK</sequence>
<reference evidence="8 9" key="1">
    <citation type="submission" date="2017-06" db="EMBL/GenBank/DDBJ databases">
        <title>the draft geome sequence of Illustriluteabacillus marina B3227.</title>
        <authorList>
            <person name="He R.-H."/>
            <person name="Du Z.-J."/>
        </authorList>
    </citation>
    <scope>NUCLEOTIDE SEQUENCE [LARGE SCALE GENOMIC DNA]</scope>
    <source>
        <strain evidence="8 9">B3227</strain>
    </source>
</reference>
<evidence type="ECO:0000256" key="5">
    <source>
        <dbReference type="ARBA" id="ARBA00023004"/>
    </source>
</evidence>
<dbReference type="SMART" id="SM00471">
    <property type="entry name" value="HDc"/>
    <property type="match status" value="1"/>
</dbReference>
<dbReference type="RefSeq" id="WP_101330802.1">
    <property type="nucleotide sequence ID" value="NZ_PJNH01000001.1"/>
</dbReference>
<keyword evidence="9" id="KW-1185">Reference proteome</keyword>
<organism evidence="8 9">
    <name type="scientific">Halalkalibacillus sediminis</name>
    <dbReference type="NCBI Taxonomy" id="2018042"/>
    <lineage>
        <taxon>Bacteria</taxon>
        <taxon>Bacillati</taxon>
        <taxon>Bacillota</taxon>
        <taxon>Bacilli</taxon>
        <taxon>Bacillales</taxon>
        <taxon>Bacillaceae</taxon>
        <taxon>Halalkalibacillus</taxon>
    </lineage>
</organism>
<protein>
    <recommendedName>
        <fullName evidence="1">bis(5'-nucleosyl)-tetraphosphatase (symmetrical)</fullName>
        <ecNumber evidence="1">3.6.1.41</ecNumber>
    </recommendedName>
</protein>
<evidence type="ECO:0000256" key="3">
    <source>
        <dbReference type="ARBA" id="ARBA00022741"/>
    </source>
</evidence>
<feature type="domain" description="HD/PDEase" evidence="7">
    <location>
        <begin position="14"/>
        <end position="142"/>
    </location>
</feature>
<evidence type="ECO:0000256" key="6">
    <source>
        <dbReference type="ARBA" id="ARBA00049417"/>
    </source>
</evidence>
<dbReference type="GO" id="GO:0008803">
    <property type="term" value="F:bis(5'-nucleosyl)-tetraphosphatase (symmetrical) activity"/>
    <property type="evidence" value="ECO:0007669"/>
    <property type="project" value="UniProtKB-EC"/>
</dbReference>
<evidence type="ECO:0000259" key="7">
    <source>
        <dbReference type="SMART" id="SM00471"/>
    </source>
</evidence>
<dbReference type="NCBIfam" id="TIGR00488">
    <property type="entry name" value="bis(5'-nucleosyl)-tetraphosphatase (symmetrical) YqeK"/>
    <property type="match status" value="1"/>
</dbReference>
<keyword evidence="5" id="KW-0408">Iron</keyword>
<dbReference type="PANTHER" id="PTHR35795:SF1">
    <property type="entry name" value="BIS(5'-NUCLEOSYL)-TETRAPHOSPHATASE, SYMMETRICAL"/>
    <property type="match status" value="1"/>
</dbReference>
<gene>
    <name evidence="8" type="ORF">CEY16_04715</name>
</gene>
<dbReference type="InterPro" id="IPR051094">
    <property type="entry name" value="Diverse_Catalytic_Enzymes"/>
</dbReference>
<comment type="catalytic activity">
    <reaction evidence="6">
        <text>P(1),P(4)-bis(5'-adenosyl) tetraphosphate + H2O = 2 ADP + 2 H(+)</text>
        <dbReference type="Rhea" id="RHEA:24252"/>
        <dbReference type="ChEBI" id="CHEBI:15377"/>
        <dbReference type="ChEBI" id="CHEBI:15378"/>
        <dbReference type="ChEBI" id="CHEBI:58141"/>
        <dbReference type="ChEBI" id="CHEBI:456216"/>
        <dbReference type="EC" id="3.6.1.41"/>
    </reaction>
</comment>
<dbReference type="AlphaFoldDB" id="A0A2I0QXL9"/>
<dbReference type="SUPFAM" id="SSF109604">
    <property type="entry name" value="HD-domain/PDEase-like"/>
    <property type="match status" value="1"/>
</dbReference>
<evidence type="ECO:0000256" key="1">
    <source>
        <dbReference type="ARBA" id="ARBA00012506"/>
    </source>
</evidence>
<proteinExistence type="predicted"/>
<dbReference type="Gene3D" id="1.10.3210.10">
    <property type="entry name" value="Hypothetical protein af1432"/>
    <property type="match status" value="1"/>
</dbReference>
<keyword evidence="2" id="KW-0479">Metal-binding</keyword>
<name>A0A2I0QXL9_9BACI</name>
<dbReference type="EMBL" id="PJNH01000001">
    <property type="protein sequence ID" value="PKR79058.1"/>
    <property type="molecule type" value="Genomic_DNA"/>
</dbReference>
<dbReference type="EC" id="3.6.1.41" evidence="1"/>
<comment type="caution">
    <text evidence="8">The sequence shown here is derived from an EMBL/GenBank/DDBJ whole genome shotgun (WGS) entry which is preliminary data.</text>
</comment>
<evidence type="ECO:0000313" key="8">
    <source>
        <dbReference type="EMBL" id="PKR79058.1"/>
    </source>
</evidence>
<evidence type="ECO:0000256" key="4">
    <source>
        <dbReference type="ARBA" id="ARBA00022801"/>
    </source>
</evidence>
<dbReference type="InterPro" id="IPR003607">
    <property type="entry name" value="HD/PDEase_dom"/>
</dbReference>
<dbReference type="InterPro" id="IPR006674">
    <property type="entry name" value="HD_domain"/>
</dbReference>
<dbReference type="InterPro" id="IPR005249">
    <property type="entry name" value="YqeK"/>
</dbReference>
<dbReference type="GO" id="GO:0000166">
    <property type="term" value="F:nucleotide binding"/>
    <property type="evidence" value="ECO:0007669"/>
    <property type="project" value="UniProtKB-KW"/>
</dbReference>
<dbReference type="Proteomes" id="UP000243524">
    <property type="component" value="Unassembled WGS sequence"/>
</dbReference>
<dbReference type="GO" id="GO:0046872">
    <property type="term" value="F:metal ion binding"/>
    <property type="evidence" value="ECO:0007669"/>
    <property type="project" value="UniProtKB-KW"/>
</dbReference>
<dbReference type="OrthoDB" id="9782134at2"/>
<dbReference type="PANTHER" id="PTHR35795">
    <property type="entry name" value="SLR1885 PROTEIN"/>
    <property type="match status" value="1"/>
</dbReference>
<dbReference type="Pfam" id="PF01966">
    <property type="entry name" value="HD"/>
    <property type="match status" value="1"/>
</dbReference>
<accession>A0A2I0QXL9</accession>
<keyword evidence="4 8" id="KW-0378">Hydrolase</keyword>
<evidence type="ECO:0000256" key="2">
    <source>
        <dbReference type="ARBA" id="ARBA00022723"/>
    </source>
</evidence>